<dbReference type="Proteomes" id="UP000250140">
    <property type="component" value="Unassembled WGS sequence"/>
</dbReference>
<keyword evidence="3" id="KW-1185">Reference proteome</keyword>
<reference evidence="2 3" key="1">
    <citation type="journal article" date="2016" name="Nat. Commun.">
        <title>Ectomycorrhizal ecology is imprinted in the genome of the dominant symbiotic fungus Cenococcum geophilum.</title>
        <authorList>
            <consortium name="DOE Joint Genome Institute"/>
            <person name="Peter M."/>
            <person name="Kohler A."/>
            <person name="Ohm R.A."/>
            <person name="Kuo A."/>
            <person name="Krutzmann J."/>
            <person name="Morin E."/>
            <person name="Arend M."/>
            <person name="Barry K.W."/>
            <person name="Binder M."/>
            <person name="Choi C."/>
            <person name="Clum A."/>
            <person name="Copeland A."/>
            <person name="Grisel N."/>
            <person name="Haridas S."/>
            <person name="Kipfer T."/>
            <person name="LaButti K."/>
            <person name="Lindquist E."/>
            <person name="Lipzen A."/>
            <person name="Maire R."/>
            <person name="Meier B."/>
            <person name="Mihaltcheva S."/>
            <person name="Molinier V."/>
            <person name="Murat C."/>
            <person name="Poggeler S."/>
            <person name="Quandt C.A."/>
            <person name="Sperisen C."/>
            <person name="Tritt A."/>
            <person name="Tisserant E."/>
            <person name="Crous P.W."/>
            <person name="Henrissat B."/>
            <person name="Nehls U."/>
            <person name="Egli S."/>
            <person name="Spatafora J.W."/>
            <person name="Grigoriev I.V."/>
            <person name="Martin F.M."/>
        </authorList>
    </citation>
    <scope>NUCLEOTIDE SEQUENCE [LARGE SCALE GENOMIC DNA]</scope>
    <source>
        <strain evidence="2 3">CBS 207.34</strain>
    </source>
</reference>
<evidence type="ECO:0000313" key="2">
    <source>
        <dbReference type="EMBL" id="OCL08608.1"/>
    </source>
</evidence>
<feature type="compositionally biased region" description="Polar residues" evidence="1">
    <location>
        <begin position="255"/>
        <end position="277"/>
    </location>
</feature>
<feature type="region of interest" description="Disordered" evidence="1">
    <location>
        <begin position="158"/>
        <end position="277"/>
    </location>
</feature>
<name>A0A8E2F296_9PEZI</name>
<dbReference type="OrthoDB" id="5081713at2759"/>
<dbReference type="EMBL" id="KV749630">
    <property type="protein sequence ID" value="OCL08608.1"/>
    <property type="molecule type" value="Genomic_DNA"/>
</dbReference>
<proteinExistence type="predicted"/>
<accession>A0A8E2F296</accession>
<dbReference type="AlphaFoldDB" id="A0A8E2F296"/>
<organism evidence="2 3">
    <name type="scientific">Glonium stellatum</name>
    <dbReference type="NCBI Taxonomy" id="574774"/>
    <lineage>
        <taxon>Eukaryota</taxon>
        <taxon>Fungi</taxon>
        <taxon>Dikarya</taxon>
        <taxon>Ascomycota</taxon>
        <taxon>Pezizomycotina</taxon>
        <taxon>Dothideomycetes</taxon>
        <taxon>Pleosporomycetidae</taxon>
        <taxon>Gloniales</taxon>
        <taxon>Gloniaceae</taxon>
        <taxon>Glonium</taxon>
    </lineage>
</organism>
<feature type="compositionally biased region" description="Polar residues" evidence="1">
    <location>
        <begin position="223"/>
        <end position="233"/>
    </location>
</feature>
<sequence length="277" mass="32131">FPWAVIEVKHPGAKQYKKREAECFCQAANTASVCLAMLANLAQVNPRRDDHPKNQTKNQGPLKSVEVQPVVCFTFIGSDVRVWIAYINNQESDQLKKSTRQKSMDCIWKGSLERMTDALQLCEVIDNLYFWALNFFRPWVSSCLDRWRYETNMNGTNNIIEESDEEESNEEDYSEEDYNEEDYNEEESNEEDYNEEDCASNFATKEERFSREVIYGEPKPRSDSNINQSTTEPVTPEKVANPHGPISSRTRSHMKSTSTYSPRNNHDVTPSKQIRRL</sequence>
<feature type="compositionally biased region" description="Acidic residues" evidence="1">
    <location>
        <begin position="161"/>
        <end position="198"/>
    </location>
</feature>
<evidence type="ECO:0000256" key="1">
    <source>
        <dbReference type="SAM" id="MobiDB-lite"/>
    </source>
</evidence>
<feature type="non-terminal residue" evidence="2">
    <location>
        <position position="277"/>
    </location>
</feature>
<gene>
    <name evidence="2" type="ORF">AOQ84DRAFT_406454</name>
</gene>
<evidence type="ECO:0000313" key="3">
    <source>
        <dbReference type="Proteomes" id="UP000250140"/>
    </source>
</evidence>
<protein>
    <submittedName>
        <fullName evidence="2">Uncharacterized protein</fullName>
    </submittedName>
</protein>